<organism evidence="2 3">
    <name type="scientific">Prorocentrum cordatum</name>
    <dbReference type="NCBI Taxonomy" id="2364126"/>
    <lineage>
        <taxon>Eukaryota</taxon>
        <taxon>Sar</taxon>
        <taxon>Alveolata</taxon>
        <taxon>Dinophyceae</taxon>
        <taxon>Prorocentrales</taxon>
        <taxon>Prorocentraceae</taxon>
        <taxon>Prorocentrum</taxon>
    </lineage>
</organism>
<name>A0ABN9TYU4_9DINO</name>
<gene>
    <name evidence="2" type="ORF">PCOR1329_LOCUS43661</name>
</gene>
<evidence type="ECO:0000313" key="3">
    <source>
        <dbReference type="Proteomes" id="UP001189429"/>
    </source>
</evidence>
<accession>A0ABN9TYU4</accession>
<sequence length="135" mass="14937">MRTKVFNNGNDVREQCAQTVDMDTLMYDGILDRLHELQSIMVGARADVLSMCGQSAAGPGSEEIQLTNVDFGCSPRLMGSDGPTEEVTTTQTEEEHDPFADHLSQHRVTVSEREKNAKLIQVLRSTSCYRAVAFV</sequence>
<feature type="region of interest" description="Disordered" evidence="1">
    <location>
        <begin position="79"/>
        <end position="98"/>
    </location>
</feature>
<dbReference type="EMBL" id="CAUYUJ010015248">
    <property type="protein sequence ID" value="CAK0851521.1"/>
    <property type="molecule type" value="Genomic_DNA"/>
</dbReference>
<comment type="caution">
    <text evidence="2">The sequence shown here is derived from an EMBL/GenBank/DDBJ whole genome shotgun (WGS) entry which is preliminary data.</text>
</comment>
<evidence type="ECO:0000256" key="1">
    <source>
        <dbReference type="SAM" id="MobiDB-lite"/>
    </source>
</evidence>
<proteinExistence type="predicted"/>
<keyword evidence="3" id="KW-1185">Reference proteome</keyword>
<reference evidence="2" key="1">
    <citation type="submission" date="2023-10" db="EMBL/GenBank/DDBJ databases">
        <authorList>
            <person name="Chen Y."/>
            <person name="Shah S."/>
            <person name="Dougan E. K."/>
            <person name="Thang M."/>
            <person name="Chan C."/>
        </authorList>
    </citation>
    <scope>NUCLEOTIDE SEQUENCE [LARGE SCALE GENOMIC DNA]</scope>
</reference>
<evidence type="ECO:0000313" key="2">
    <source>
        <dbReference type="EMBL" id="CAK0851521.1"/>
    </source>
</evidence>
<protein>
    <submittedName>
        <fullName evidence="2">Uncharacterized protein</fullName>
    </submittedName>
</protein>
<dbReference type="Proteomes" id="UP001189429">
    <property type="component" value="Unassembled WGS sequence"/>
</dbReference>